<dbReference type="OrthoDB" id="340620at2759"/>
<accession>A2GJS4</accession>
<evidence type="ECO:0000313" key="2">
    <source>
        <dbReference type="EMBL" id="EAX82593.1"/>
    </source>
</evidence>
<gene>
    <name evidence="2" type="ORF">TVAG_040950</name>
</gene>
<dbReference type="PANTHER" id="PTHR24164:SF4">
    <property type="entry name" value="RELA-ASSOCIATED INHIBITOR"/>
    <property type="match status" value="1"/>
</dbReference>
<dbReference type="Proteomes" id="UP000001542">
    <property type="component" value="Unassembled WGS sequence"/>
</dbReference>
<feature type="repeat" description="ANK" evidence="1">
    <location>
        <begin position="75"/>
        <end position="107"/>
    </location>
</feature>
<dbReference type="InterPro" id="IPR002110">
    <property type="entry name" value="Ankyrin_rpt"/>
</dbReference>
<dbReference type="InterPro" id="IPR036770">
    <property type="entry name" value="Ankyrin_rpt-contain_sf"/>
</dbReference>
<reference evidence="2" key="1">
    <citation type="submission" date="2006-10" db="EMBL/GenBank/DDBJ databases">
        <authorList>
            <person name="Amadeo P."/>
            <person name="Zhao Q."/>
            <person name="Wortman J."/>
            <person name="Fraser-Liggett C."/>
            <person name="Carlton J."/>
        </authorList>
    </citation>
    <scope>NUCLEOTIDE SEQUENCE</scope>
    <source>
        <strain evidence="2">G3</strain>
    </source>
</reference>
<dbReference type="RefSeq" id="XP_001295523.1">
    <property type="nucleotide sequence ID" value="XM_001295522.1"/>
</dbReference>
<dbReference type="Gene3D" id="1.25.40.20">
    <property type="entry name" value="Ankyrin repeat-containing domain"/>
    <property type="match status" value="1"/>
</dbReference>
<dbReference type="InParanoid" id="A2GJS4"/>
<keyword evidence="3" id="KW-1185">Reference proteome</keyword>
<dbReference type="Pfam" id="PF12796">
    <property type="entry name" value="Ank_2"/>
    <property type="match status" value="1"/>
</dbReference>
<dbReference type="InterPro" id="IPR028320">
    <property type="entry name" value="iASPP"/>
</dbReference>
<evidence type="ECO:0000313" key="3">
    <source>
        <dbReference type="Proteomes" id="UP000001542"/>
    </source>
</evidence>
<dbReference type="EMBL" id="DS116572">
    <property type="protein sequence ID" value="EAX82593.1"/>
    <property type="molecule type" value="Genomic_DNA"/>
</dbReference>
<dbReference type="PANTHER" id="PTHR24164">
    <property type="entry name" value="RELA-ASSOCIATED INHIBITOR"/>
    <property type="match status" value="1"/>
</dbReference>
<dbReference type="GO" id="GO:0006355">
    <property type="term" value="P:regulation of DNA-templated transcription"/>
    <property type="evidence" value="ECO:0007669"/>
    <property type="project" value="InterPro"/>
</dbReference>
<dbReference type="VEuPathDB" id="TrichDB:TVAG_040950"/>
<organism evidence="2 3">
    <name type="scientific">Trichomonas vaginalis (strain ATCC PRA-98 / G3)</name>
    <dbReference type="NCBI Taxonomy" id="412133"/>
    <lineage>
        <taxon>Eukaryota</taxon>
        <taxon>Metamonada</taxon>
        <taxon>Parabasalia</taxon>
        <taxon>Trichomonadida</taxon>
        <taxon>Trichomonadidae</taxon>
        <taxon>Trichomonas</taxon>
    </lineage>
</organism>
<name>A2GJS4_TRIV3</name>
<dbReference type="PROSITE" id="PS50297">
    <property type="entry name" value="ANK_REP_REGION"/>
    <property type="match status" value="1"/>
</dbReference>
<dbReference type="SUPFAM" id="SSF48403">
    <property type="entry name" value="Ankyrin repeat"/>
    <property type="match status" value="1"/>
</dbReference>
<dbReference type="KEGG" id="tva:4740224"/>
<dbReference type="VEuPathDB" id="TrichDB:TVAGG3_1049320"/>
<sequence>MNLLKEILSRLTGNLQYDDISHESPKNHSIQHQDFNSSKLFTKVYRILENAAEENDTKTIIEYVKNNGWQITQKNGTNCILYAAYKGNLKLVRLLQENGADPCSKNDEDVTILHYFCHNGSIEGVEFALRFINVNAITKTTKRTPLHIAAHGNYDQLCTFLCNQKGIKKDEKDSENLTPLGLALIEGKADAQRALRAKNCRSCI</sequence>
<dbReference type="SMR" id="A2GJS4"/>
<reference evidence="2" key="2">
    <citation type="journal article" date="2007" name="Science">
        <title>Draft genome sequence of the sexually transmitted pathogen Trichomonas vaginalis.</title>
        <authorList>
            <person name="Carlton J.M."/>
            <person name="Hirt R.P."/>
            <person name="Silva J.C."/>
            <person name="Delcher A.L."/>
            <person name="Schatz M."/>
            <person name="Zhao Q."/>
            <person name="Wortman J.R."/>
            <person name="Bidwell S.L."/>
            <person name="Alsmark U.C.M."/>
            <person name="Besteiro S."/>
            <person name="Sicheritz-Ponten T."/>
            <person name="Noel C.J."/>
            <person name="Dacks J.B."/>
            <person name="Foster P.G."/>
            <person name="Simillion C."/>
            <person name="Van de Peer Y."/>
            <person name="Miranda-Saavedra D."/>
            <person name="Barton G.J."/>
            <person name="Westrop G.D."/>
            <person name="Mueller S."/>
            <person name="Dessi D."/>
            <person name="Fiori P.L."/>
            <person name="Ren Q."/>
            <person name="Paulsen I."/>
            <person name="Zhang H."/>
            <person name="Bastida-Corcuera F.D."/>
            <person name="Simoes-Barbosa A."/>
            <person name="Brown M.T."/>
            <person name="Hayes R.D."/>
            <person name="Mukherjee M."/>
            <person name="Okumura C.Y."/>
            <person name="Schneider R."/>
            <person name="Smith A.J."/>
            <person name="Vanacova S."/>
            <person name="Villalvazo M."/>
            <person name="Haas B.J."/>
            <person name="Pertea M."/>
            <person name="Feldblyum T.V."/>
            <person name="Utterback T.R."/>
            <person name="Shu C.L."/>
            <person name="Osoegawa K."/>
            <person name="de Jong P.J."/>
            <person name="Hrdy I."/>
            <person name="Horvathova L."/>
            <person name="Zubacova Z."/>
            <person name="Dolezal P."/>
            <person name="Malik S.B."/>
            <person name="Logsdon J.M. Jr."/>
            <person name="Henze K."/>
            <person name="Gupta A."/>
            <person name="Wang C.C."/>
            <person name="Dunne R.L."/>
            <person name="Upcroft J.A."/>
            <person name="Upcroft P."/>
            <person name="White O."/>
            <person name="Salzberg S.L."/>
            <person name="Tang P."/>
            <person name="Chiu C.-H."/>
            <person name="Lee Y.-S."/>
            <person name="Embley T.M."/>
            <person name="Coombs G.H."/>
            <person name="Mottram J.C."/>
            <person name="Tachezy J."/>
            <person name="Fraser-Liggett C.M."/>
            <person name="Johnson P.J."/>
        </authorList>
    </citation>
    <scope>NUCLEOTIDE SEQUENCE [LARGE SCALE GENOMIC DNA]</scope>
    <source>
        <strain evidence="2">G3</strain>
    </source>
</reference>
<protein>
    <submittedName>
        <fullName evidence="2">Ankyrin repeat protein, putative</fullName>
    </submittedName>
</protein>
<proteinExistence type="predicted"/>
<dbReference type="PROSITE" id="PS50088">
    <property type="entry name" value="ANK_REPEAT"/>
    <property type="match status" value="1"/>
</dbReference>
<dbReference type="AlphaFoldDB" id="A2GJS4"/>
<keyword evidence="1" id="KW-0040">ANK repeat</keyword>
<evidence type="ECO:0000256" key="1">
    <source>
        <dbReference type="PROSITE-ProRule" id="PRU00023"/>
    </source>
</evidence>
<dbReference type="SMART" id="SM00248">
    <property type="entry name" value="ANK"/>
    <property type="match status" value="3"/>
</dbReference>